<dbReference type="Proteomes" id="UP000076584">
    <property type="component" value="Unassembled WGS sequence"/>
</dbReference>
<evidence type="ECO:0000256" key="4">
    <source>
        <dbReference type="ARBA" id="ARBA00022880"/>
    </source>
</evidence>
<dbReference type="PANTHER" id="PTHR13220">
    <property type="entry name" value="TIMELESS INTERACTING-RELATED"/>
    <property type="match status" value="1"/>
</dbReference>
<feature type="compositionally biased region" description="Low complexity" evidence="8">
    <location>
        <begin position="176"/>
        <end position="192"/>
    </location>
</feature>
<dbReference type="GO" id="GO:0000076">
    <property type="term" value="P:DNA replication checkpoint signaling"/>
    <property type="evidence" value="ECO:0007669"/>
    <property type="project" value="UniProtKB-UniRule"/>
</dbReference>
<dbReference type="GO" id="GO:0043111">
    <property type="term" value="P:replication fork arrest"/>
    <property type="evidence" value="ECO:0007669"/>
    <property type="project" value="TreeGrafter"/>
</dbReference>
<keyword evidence="10" id="KW-1185">Reference proteome</keyword>
<dbReference type="GO" id="GO:0003677">
    <property type="term" value="F:DNA binding"/>
    <property type="evidence" value="ECO:0007669"/>
    <property type="project" value="TreeGrafter"/>
</dbReference>
<protein>
    <recommendedName>
        <fullName evidence="7">Chromosome segregation in meiosis protein</fullName>
    </recommendedName>
</protein>
<gene>
    <name evidence="9" type="ORF">CI238_07682</name>
</gene>
<comment type="caution">
    <text evidence="9">The sequence shown here is derived from an EMBL/GenBank/DDBJ whole genome shotgun (WGS) entry which is preliminary data.</text>
</comment>
<comment type="subcellular location">
    <subcellularLocation>
        <location evidence="1 7">Nucleus</location>
    </subcellularLocation>
</comment>
<dbReference type="GO" id="GO:0006974">
    <property type="term" value="P:DNA damage response"/>
    <property type="evidence" value="ECO:0007669"/>
    <property type="project" value="UniProtKB-KW"/>
</dbReference>
<dbReference type="GO" id="GO:0031298">
    <property type="term" value="C:replication fork protection complex"/>
    <property type="evidence" value="ECO:0007669"/>
    <property type="project" value="TreeGrafter"/>
</dbReference>
<reference evidence="9 10" key="1">
    <citation type="submission" date="2015-06" db="EMBL/GenBank/DDBJ databases">
        <title>Survival trade-offs in plant roots during colonization by closely related pathogenic and mutualistic fungi.</title>
        <authorList>
            <person name="Hacquard S."/>
            <person name="Kracher B."/>
            <person name="Hiruma K."/>
            <person name="Weinman A."/>
            <person name="Muench P."/>
            <person name="Garrido Oter R."/>
            <person name="Ver Loren van Themaat E."/>
            <person name="Dallerey J.-F."/>
            <person name="Damm U."/>
            <person name="Henrissat B."/>
            <person name="Lespinet O."/>
            <person name="Thon M."/>
            <person name="Kemen E."/>
            <person name="McHardy A.C."/>
            <person name="Schulze-Lefert P."/>
            <person name="O'Connell R.J."/>
        </authorList>
    </citation>
    <scope>NUCLEOTIDE SEQUENCE [LARGE SCALE GENOMIC DNA]</scope>
    <source>
        <strain evidence="9 10">MAFF 238704</strain>
    </source>
</reference>
<keyword evidence="6 7" id="KW-0131">Cell cycle</keyword>
<dbReference type="EMBL" id="LFIW01001087">
    <property type="protein sequence ID" value="KZL83692.1"/>
    <property type="molecule type" value="Genomic_DNA"/>
</dbReference>
<dbReference type="Pfam" id="PF07962">
    <property type="entry name" value="Swi3"/>
    <property type="match status" value="1"/>
</dbReference>
<evidence type="ECO:0000256" key="8">
    <source>
        <dbReference type="SAM" id="MobiDB-lite"/>
    </source>
</evidence>
<proteinExistence type="inferred from homology"/>
<evidence type="ECO:0000256" key="1">
    <source>
        <dbReference type="ARBA" id="ARBA00004123"/>
    </source>
</evidence>
<evidence type="ECO:0000256" key="2">
    <source>
        <dbReference type="ARBA" id="ARBA00006075"/>
    </source>
</evidence>
<evidence type="ECO:0000313" key="10">
    <source>
        <dbReference type="Proteomes" id="UP000076584"/>
    </source>
</evidence>
<keyword evidence="5 7" id="KW-0539">Nucleus</keyword>
<comment type="function">
    <text evidence="7">Plays an important role in the control of DNA replication and the maintenance of replication fork stability.</text>
</comment>
<dbReference type="InterPro" id="IPR040038">
    <property type="entry name" value="TIPIN/Csm3/Swi3"/>
</dbReference>
<feature type="region of interest" description="Disordered" evidence="8">
    <location>
        <begin position="1"/>
        <end position="44"/>
    </location>
</feature>
<dbReference type="OrthoDB" id="437078at2759"/>
<evidence type="ECO:0000256" key="7">
    <source>
        <dbReference type="RuleBase" id="RU366049"/>
    </source>
</evidence>
<dbReference type="AlphaFoldDB" id="A0A161Y2R5"/>
<name>A0A161Y2R5_COLIC</name>
<dbReference type="GO" id="GO:0031297">
    <property type="term" value="P:replication fork processing"/>
    <property type="evidence" value="ECO:0007669"/>
    <property type="project" value="UniProtKB-UniRule"/>
</dbReference>
<dbReference type="InterPro" id="IPR012923">
    <property type="entry name" value="Csm3"/>
</dbReference>
<evidence type="ECO:0000256" key="5">
    <source>
        <dbReference type="ARBA" id="ARBA00023242"/>
    </source>
</evidence>
<accession>A0A161Y2R5</accession>
<organism evidence="9 10">
    <name type="scientific">Colletotrichum incanum</name>
    <name type="common">Soybean anthracnose fungus</name>
    <dbReference type="NCBI Taxonomy" id="1573173"/>
    <lineage>
        <taxon>Eukaryota</taxon>
        <taxon>Fungi</taxon>
        <taxon>Dikarya</taxon>
        <taxon>Ascomycota</taxon>
        <taxon>Pezizomycotina</taxon>
        <taxon>Sordariomycetes</taxon>
        <taxon>Hypocreomycetidae</taxon>
        <taxon>Glomerellales</taxon>
        <taxon>Glomerellaceae</taxon>
        <taxon>Colletotrichum</taxon>
        <taxon>Colletotrichum spaethianum species complex</taxon>
    </lineage>
</organism>
<keyword evidence="3 7" id="KW-0227">DNA damage</keyword>
<evidence type="ECO:0000256" key="3">
    <source>
        <dbReference type="ARBA" id="ARBA00022763"/>
    </source>
</evidence>
<evidence type="ECO:0000256" key="6">
    <source>
        <dbReference type="ARBA" id="ARBA00023306"/>
    </source>
</evidence>
<feature type="compositionally biased region" description="Acidic residues" evidence="8">
    <location>
        <begin position="10"/>
        <end position="22"/>
    </location>
</feature>
<feature type="compositionally biased region" description="Basic and acidic residues" evidence="8">
    <location>
        <begin position="145"/>
        <end position="169"/>
    </location>
</feature>
<sequence length="269" mass="30327">MNSRIIPQFDDIDNYNVDDLDDPFQSPPPEAKDSGSTNKRKKAEALGLEEEIEVAKRARVPRVKLDEARLLSENGIPKLRKRAANLKFKGKGHEFSDAARLLSFYQLWLDDLFPKAKFLDALAMVEKAGHKKQIALKRMDWINEGKPRPWEADENKKEESPEPMVHKTDLTSFASPETTGTGPQRPRTPEGGDVPDEDDIYGATPLAPVRSQGQERARWPTEEPEDDDLDALMVEADAVTWAHAQPRQKHAAEEFADEEAAMAEMDGLW</sequence>
<dbReference type="PANTHER" id="PTHR13220:SF11">
    <property type="entry name" value="TIMELESS-INTERACTING PROTEIN"/>
    <property type="match status" value="1"/>
</dbReference>
<feature type="region of interest" description="Disordered" evidence="8">
    <location>
        <begin position="145"/>
        <end position="228"/>
    </location>
</feature>
<evidence type="ECO:0000313" key="9">
    <source>
        <dbReference type="EMBL" id="KZL83692.1"/>
    </source>
</evidence>
<comment type="similarity">
    <text evidence="2 7">Belongs to the CSM3 family.</text>
</comment>
<dbReference type="STRING" id="1573173.A0A161Y2R5"/>
<keyword evidence="4" id="KW-0236">DNA replication inhibitor</keyword>